<evidence type="ECO:0000313" key="2">
    <source>
        <dbReference type="Proteomes" id="UP000541444"/>
    </source>
</evidence>
<keyword evidence="2" id="KW-1185">Reference proteome</keyword>
<reference evidence="1 2" key="1">
    <citation type="journal article" date="2020" name="IScience">
        <title>Genome Sequencing of the Endangered Kingdonia uniflora (Circaeasteraceae, Ranunculales) Reveals Potential Mechanisms of Evolutionary Specialization.</title>
        <authorList>
            <person name="Sun Y."/>
            <person name="Deng T."/>
            <person name="Zhang A."/>
            <person name="Moore M.J."/>
            <person name="Landis J.B."/>
            <person name="Lin N."/>
            <person name="Zhang H."/>
            <person name="Zhang X."/>
            <person name="Huang J."/>
            <person name="Zhang X."/>
            <person name="Sun H."/>
            <person name="Wang H."/>
        </authorList>
    </citation>
    <scope>NUCLEOTIDE SEQUENCE [LARGE SCALE GENOMIC DNA]</scope>
    <source>
        <strain evidence="1">TB1705</strain>
        <tissue evidence="1">Leaf</tissue>
    </source>
</reference>
<gene>
    <name evidence="1" type="ORF">GIB67_032378</name>
</gene>
<dbReference type="AlphaFoldDB" id="A0A7J7MIQ4"/>
<evidence type="ECO:0000313" key="1">
    <source>
        <dbReference type="EMBL" id="KAF6154766.1"/>
    </source>
</evidence>
<protein>
    <submittedName>
        <fullName evidence="1">Uncharacterized protein</fullName>
    </submittedName>
</protein>
<organism evidence="1 2">
    <name type="scientific">Kingdonia uniflora</name>
    <dbReference type="NCBI Taxonomy" id="39325"/>
    <lineage>
        <taxon>Eukaryota</taxon>
        <taxon>Viridiplantae</taxon>
        <taxon>Streptophyta</taxon>
        <taxon>Embryophyta</taxon>
        <taxon>Tracheophyta</taxon>
        <taxon>Spermatophyta</taxon>
        <taxon>Magnoliopsida</taxon>
        <taxon>Ranunculales</taxon>
        <taxon>Circaeasteraceae</taxon>
        <taxon>Kingdonia</taxon>
    </lineage>
</organism>
<comment type="caution">
    <text evidence="1">The sequence shown here is derived from an EMBL/GenBank/DDBJ whole genome shotgun (WGS) entry which is preliminary data.</text>
</comment>
<name>A0A7J7MIQ4_9MAGN</name>
<accession>A0A7J7MIQ4</accession>
<proteinExistence type="predicted"/>
<dbReference type="EMBL" id="JACGCM010001456">
    <property type="protein sequence ID" value="KAF6154766.1"/>
    <property type="molecule type" value="Genomic_DNA"/>
</dbReference>
<dbReference type="Proteomes" id="UP000541444">
    <property type="component" value="Unassembled WGS sequence"/>
</dbReference>
<sequence>MPLRDLQKKIDELTVKYEDDVKRLKEKELFVMIASNYRWVAKCKSDTAIHDKKIRTLVSYQA</sequence>